<gene>
    <name evidence="5" type="ORF">GCM10010260_38960</name>
</gene>
<proteinExistence type="predicted"/>
<organism evidence="5 6">
    <name type="scientific">Streptomyces filipinensis</name>
    <dbReference type="NCBI Taxonomy" id="66887"/>
    <lineage>
        <taxon>Bacteria</taxon>
        <taxon>Bacillati</taxon>
        <taxon>Actinomycetota</taxon>
        <taxon>Actinomycetes</taxon>
        <taxon>Kitasatosporales</taxon>
        <taxon>Streptomycetaceae</taxon>
        <taxon>Streptomyces</taxon>
    </lineage>
</organism>
<name>A0A918MC75_9ACTN</name>
<reference evidence="5" key="1">
    <citation type="journal article" date="2014" name="Int. J. Syst. Evol. Microbiol.">
        <title>Complete genome sequence of Corynebacterium casei LMG S-19264T (=DSM 44701T), isolated from a smear-ripened cheese.</title>
        <authorList>
            <consortium name="US DOE Joint Genome Institute (JGI-PGF)"/>
            <person name="Walter F."/>
            <person name="Albersmeier A."/>
            <person name="Kalinowski J."/>
            <person name="Ruckert C."/>
        </authorList>
    </citation>
    <scope>NUCLEOTIDE SEQUENCE</scope>
    <source>
        <strain evidence="5">JCM 4369</strain>
    </source>
</reference>
<dbReference type="InterPro" id="IPR001647">
    <property type="entry name" value="HTH_TetR"/>
</dbReference>
<feature type="region of interest" description="Disordered" evidence="3">
    <location>
        <begin position="116"/>
        <end position="173"/>
    </location>
</feature>
<evidence type="ECO:0000313" key="5">
    <source>
        <dbReference type="EMBL" id="GGU98997.1"/>
    </source>
</evidence>
<dbReference type="SUPFAM" id="SSF46689">
    <property type="entry name" value="Homeodomain-like"/>
    <property type="match status" value="1"/>
</dbReference>
<accession>A0A918MC75</accession>
<reference evidence="5" key="2">
    <citation type="submission" date="2020-09" db="EMBL/GenBank/DDBJ databases">
        <authorList>
            <person name="Sun Q."/>
            <person name="Ohkuma M."/>
        </authorList>
    </citation>
    <scope>NUCLEOTIDE SEQUENCE</scope>
    <source>
        <strain evidence="5">JCM 4369</strain>
    </source>
</reference>
<evidence type="ECO:0000256" key="3">
    <source>
        <dbReference type="SAM" id="MobiDB-lite"/>
    </source>
</evidence>
<feature type="DNA-binding region" description="H-T-H motif" evidence="2">
    <location>
        <begin position="27"/>
        <end position="46"/>
    </location>
</feature>
<dbReference type="GO" id="GO:0003677">
    <property type="term" value="F:DNA binding"/>
    <property type="evidence" value="ECO:0007669"/>
    <property type="project" value="UniProtKB-UniRule"/>
</dbReference>
<sequence length="281" mass="30307">MNAAERREAVLRAAVAEFARQGYHGTSTEAIARRVGVSQPYPFRLYHAFGEAIRAGWTRLWETVHAPLRADVDETSAFLARGMLLNALTVMGFPPEHRVWQWIASTDAMAQCAWPTRPRAEPTRTCAPPKPSPGAEPSASVSSSPRKPASTGWSAVDFETPNTRATRGAPSPPSEWADLAFAAVYDDRAAGIALGDRLRRRPVPVQGDDHHAMAVLLTDTDGDHPAATEPLAADLRLEGVQILRHVLPSPSFRTADRCCQALAGSLGVYEPPPCPPCPGPP</sequence>
<dbReference type="AlphaFoldDB" id="A0A918MC75"/>
<evidence type="ECO:0000256" key="2">
    <source>
        <dbReference type="PROSITE-ProRule" id="PRU00335"/>
    </source>
</evidence>
<protein>
    <recommendedName>
        <fullName evidence="4">HTH tetR-type domain-containing protein</fullName>
    </recommendedName>
</protein>
<dbReference type="Proteomes" id="UP000618795">
    <property type="component" value="Unassembled WGS sequence"/>
</dbReference>
<dbReference type="Pfam" id="PF00440">
    <property type="entry name" value="TetR_N"/>
    <property type="match status" value="1"/>
</dbReference>
<dbReference type="PROSITE" id="PS50977">
    <property type="entry name" value="HTH_TETR_2"/>
    <property type="match status" value="1"/>
</dbReference>
<dbReference type="EMBL" id="BMTD01000008">
    <property type="protein sequence ID" value="GGU98997.1"/>
    <property type="molecule type" value="Genomic_DNA"/>
</dbReference>
<keyword evidence="1 2" id="KW-0238">DNA-binding</keyword>
<feature type="domain" description="HTH tetR-type" evidence="4">
    <location>
        <begin position="4"/>
        <end position="64"/>
    </location>
</feature>
<evidence type="ECO:0000256" key="1">
    <source>
        <dbReference type="ARBA" id="ARBA00023125"/>
    </source>
</evidence>
<dbReference type="InterPro" id="IPR009057">
    <property type="entry name" value="Homeodomain-like_sf"/>
</dbReference>
<evidence type="ECO:0000259" key="4">
    <source>
        <dbReference type="PROSITE" id="PS50977"/>
    </source>
</evidence>
<keyword evidence="6" id="KW-1185">Reference proteome</keyword>
<comment type="caution">
    <text evidence="5">The sequence shown here is derived from an EMBL/GenBank/DDBJ whole genome shotgun (WGS) entry which is preliminary data.</text>
</comment>
<dbReference type="Gene3D" id="1.10.10.60">
    <property type="entry name" value="Homeodomain-like"/>
    <property type="match status" value="1"/>
</dbReference>
<evidence type="ECO:0000313" key="6">
    <source>
        <dbReference type="Proteomes" id="UP000618795"/>
    </source>
</evidence>